<dbReference type="Pfam" id="PF08620">
    <property type="entry name" value="RPAP1_C"/>
    <property type="match status" value="1"/>
</dbReference>
<name>A0AAV5FUP7_ELECO</name>
<dbReference type="Pfam" id="PF08621">
    <property type="entry name" value="RPAP1_N"/>
    <property type="match status" value="1"/>
</dbReference>
<evidence type="ECO:0000313" key="6">
    <source>
        <dbReference type="Proteomes" id="UP001054889"/>
    </source>
</evidence>
<proteinExistence type="inferred from homology"/>
<evidence type="ECO:0000256" key="1">
    <source>
        <dbReference type="ARBA" id="ARBA00009953"/>
    </source>
</evidence>
<keyword evidence="6" id="KW-1185">Reference proteome</keyword>
<feature type="region of interest" description="Disordered" evidence="2">
    <location>
        <begin position="71"/>
        <end position="100"/>
    </location>
</feature>
<comment type="caution">
    <text evidence="5">The sequence shown here is derived from an EMBL/GenBank/DDBJ whole genome shotgun (WGS) entry which is preliminary data.</text>
</comment>
<dbReference type="PANTHER" id="PTHR47605:SF2">
    <property type="entry name" value="TRANSCRIPTIONAL ELONGATION REGULATOR MINIYO"/>
    <property type="match status" value="1"/>
</dbReference>
<feature type="region of interest" description="Disordered" evidence="2">
    <location>
        <begin position="1"/>
        <end position="41"/>
    </location>
</feature>
<reference evidence="5" key="2">
    <citation type="submission" date="2021-12" db="EMBL/GenBank/DDBJ databases">
        <title>Resequencing data analysis of finger millet.</title>
        <authorList>
            <person name="Hatakeyama M."/>
            <person name="Aluri S."/>
            <person name="Balachadran M.T."/>
            <person name="Sivarajan S.R."/>
            <person name="Poveda L."/>
            <person name="Shimizu-Inatsugi R."/>
            <person name="Schlapbach R."/>
            <person name="Sreeman S.M."/>
            <person name="Shimizu K.K."/>
        </authorList>
    </citation>
    <scope>NUCLEOTIDE SEQUENCE</scope>
</reference>
<evidence type="ECO:0000313" key="5">
    <source>
        <dbReference type="EMBL" id="GJN38696.1"/>
    </source>
</evidence>
<dbReference type="Proteomes" id="UP001054889">
    <property type="component" value="Unassembled WGS sequence"/>
</dbReference>
<dbReference type="PANTHER" id="PTHR47605">
    <property type="entry name" value="TRANSCRIPTIONAL ELONGATION REGULATOR MINIYO"/>
    <property type="match status" value="1"/>
</dbReference>
<dbReference type="EMBL" id="BQKI01000097">
    <property type="protein sequence ID" value="GJN38696.1"/>
    <property type="molecule type" value="Genomic_DNA"/>
</dbReference>
<feature type="compositionally biased region" description="Basic and acidic residues" evidence="2">
    <location>
        <begin position="283"/>
        <end position="302"/>
    </location>
</feature>
<evidence type="ECO:0000259" key="3">
    <source>
        <dbReference type="Pfam" id="PF08620"/>
    </source>
</evidence>
<accession>A0AAV5FUP7</accession>
<protein>
    <submittedName>
        <fullName evidence="5">Uncharacterized protein</fullName>
    </submittedName>
</protein>
<comment type="similarity">
    <text evidence="1">Belongs to the RPAP1 family.</text>
</comment>
<dbReference type="InterPro" id="IPR013929">
    <property type="entry name" value="RPAP1_C"/>
</dbReference>
<organism evidence="5 6">
    <name type="scientific">Eleusine coracana subsp. coracana</name>
    <dbReference type="NCBI Taxonomy" id="191504"/>
    <lineage>
        <taxon>Eukaryota</taxon>
        <taxon>Viridiplantae</taxon>
        <taxon>Streptophyta</taxon>
        <taxon>Embryophyta</taxon>
        <taxon>Tracheophyta</taxon>
        <taxon>Spermatophyta</taxon>
        <taxon>Magnoliopsida</taxon>
        <taxon>Liliopsida</taxon>
        <taxon>Poales</taxon>
        <taxon>Poaceae</taxon>
        <taxon>PACMAD clade</taxon>
        <taxon>Chloridoideae</taxon>
        <taxon>Cynodonteae</taxon>
        <taxon>Eleusininae</taxon>
        <taxon>Eleusine</taxon>
    </lineage>
</organism>
<dbReference type="AlphaFoldDB" id="A0AAV5FUP7"/>
<dbReference type="InterPro" id="IPR013930">
    <property type="entry name" value="RPAP1_N"/>
</dbReference>
<feature type="region of interest" description="Disordered" evidence="2">
    <location>
        <begin position="283"/>
        <end position="327"/>
    </location>
</feature>
<evidence type="ECO:0000256" key="2">
    <source>
        <dbReference type="SAM" id="MobiDB-lite"/>
    </source>
</evidence>
<gene>
    <name evidence="5" type="primary">gb27761</name>
    <name evidence="5" type="ORF">PR202_gb27761</name>
</gene>
<evidence type="ECO:0000259" key="4">
    <source>
        <dbReference type="Pfam" id="PF08621"/>
    </source>
</evidence>
<feature type="domain" description="RPAP1 C-terminal" evidence="3">
    <location>
        <begin position="341"/>
        <end position="418"/>
    </location>
</feature>
<sequence>MDASARRRNQLGGANPTRRKVVEEPFDPAAPPPTPAAAAPPSHLVGSIVEKGFSAPAPSFSPRPTVLPFPVARHRSHGPHWGPAPKDAGNDGADEEDDEMDVDEMDYLPVAAAAAAAGPVRRKEKKGMDFSRWREIVGDAPPKRTQGKPAQLKKQIMQKVNAGTTTSKVGAAAAGKRELEEGGMRLHSGDARGVSSTAGLVTDVAPKKQMVQVQSRDAIKAGVVRDMTLRGDHMELDAGESLVEAEINAENMARLAEMSAGEIAEAQAEILNRMDPKLVELLRRRGKEKSGGKKGGDRDKGQKNSGPGKAAKATPGDWLTAGEHGGHSWKAWSDRVERIRSCRFSLEGEILGFQSHQEQQDGKKAHAESVAERDFLRTEGDPAAVGYTINEAVALTRSMVPGQRVLALQLLASILNRALRNLHKMDLTDNGKEMNDDDWQAVWAYALGPEPELVLSLRLTILS</sequence>
<reference evidence="5" key="1">
    <citation type="journal article" date="2018" name="DNA Res.">
        <title>Multiple hybrid de novo genome assembly of finger millet, an orphan allotetraploid crop.</title>
        <authorList>
            <person name="Hatakeyama M."/>
            <person name="Aluri S."/>
            <person name="Balachadran M.T."/>
            <person name="Sivarajan S.R."/>
            <person name="Patrignani A."/>
            <person name="Gruter S."/>
            <person name="Poveda L."/>
            <person name="Shimizu-Inatsugi R."/>
            <person name="Baeten J."/>
            <person name="Francoijs K.J."/>
            <person name="Nataraja K.N."/>
            <person name="Reddy Y.A.N."/>
            <person name="Phadnis S."/>
            <person name="Ravikumar R.L."/>
            <person name="Schlapbach R."/>
            <person name="Sreeman S.M."/>
            <person name="Shimizu K.K."/>
        </authorList>
    </citation>
    <scope>NUCLEOTIDE SEQUENCE</scope>
</reference>
<dbReference type="InterPro" id="IPR055326">
    <property type="entry name" value="MINIYO"/>
</dbReference>
<feature type="domain" description="RPAP1 N-terminal" evidence="4">
    <location>
        <begin position="246"/>
        <end position="289"/>
    </location>
</feature>